<evidence type="ECO:0000313" key="3">
    <source>
        <dbReference type="Proteomes" id="UP000191897"/>
    </source>
</evidence>
<feature type="compositionally biased region" description="Gly residues" evidence="1">
    <location>
        <begin position="1"/>
        <end position="10"/>
    </location>
</feature>
<dbReference type="Proteomes" id="UP000191897">
    <property type="component" value="Unassembled WGS sequence"/>
</dbReference>
<organism evidence="2 3">
    <name type="scientific">Agrobacterium tumefaciens str. Kerr 14</name>
    <dbReference type="NCBI Taxonomy" id="1183424"/>
    <lineage>
        <taxon>Bacteria</taxon>
        <taxon>Pseudomonadati</taxon>
        <taxon>Pseudomonadota</taxon>
        <taxon>Alphaproteobacteria</taxon>
        <taxon>Hyphomicrobiales</taxon>
        <taxon>Rhizobiaceae</taxon>
        <taxon>Rhizobium/Agrobacterium group</taxon>
        <taxon>Agrobacterium</taxon>
        <taxon>Agrobacterium tumefaciens complex</taxon>
    </lineage>
</organism>
<protein>
    <submittedName>
        <fullName evidence="2">Uncharacterized protein</fullName>
    </submittedName>
</protein>
<gene>
    <name evidence="2" type="ORF">AGR4C_Cc120066</name>
</gene>
<sequence length="75" mass="7815">MGADGIGSARGGAAPARHRESIDGFYEKPKRGGRNRSLLRRLMLKLAGNGPDAGFVAAGAGAKCGFALDESWLKQ</sequence>
<feature type="compositionally biased region" description="Basic and acidic residues" evidence="1">
    <location>
        <begin position="17"/>
        <end position="29"/>
    </location>
</feature>
<evidence type="ECO:0000256" key="1">
    <source>
        <dbReference type="SAM" id="MobiDB-lite"/>
    </source>
</evidence>
<dbReference type="EMBL" id="FBWC01000004">
    <property type="protein sequence ID" value="CUX09983.1"/>
    <property type="molecule type" value="Genomic_DNA"/>
</dbReference>
<accession>A0A1S7NPQ4</accession>
<dbReference type="AlphaFoldDB" id="A0A1S7NPQ4"/>
<proteinExistence type="predicted"/>
<feature type="region of interest" description="Disordered" evidence="1">
    <location>
        <begin position="1"/>
        <end position="29"/>
    </location>
</feature>
<evidence type="ECO:0000313" key="2">
    <source>
        <dbReference type="EMBL" id="CUX09983.1"/>
    </source>
</evidence>
<name>A0A1S7NPQ4_AGRTU</name>
<reference evidence="2 3" key="1">
    <citation type="submission" date="2016-01" db="EMBL/GenBank/DDBJ databases">
        <authorList>
            <person name="Oliw E.H."/>
        </authorList>
    </citation>
    <scope>NUCLEOTIDE SEQUENCE [LARGE SCALE GENOMIC DNA]</scope>
    <source>
        <strain evidence="2 3">Kerr 14</strain>
    </source>
</reference>